<name>A0A6G1C4Y5_9ORYZ</name>
<dbReference type="Proteomes" id="UP000479710">
    <property type="component" value="Unassembled WGS sequence"/>
</dbReference>
<evidence type="ECO:0000313" key="4">
    <source>
        <dbReference type="Proteomes" id="UP000479710"/>
    </source>
</evidence>
<feature type="region of interest" description="Disordered" evidence="2">
    <location>
        <begin position="1"/>
        <end position="69"/>
    </location>
</feature>
<evidence type="ECO:0000313" key="3">
    <source>
        <dbReference type="EMBL" id="KAF0894623.1"/>
    </source>
</evidence>
<evidence type="ECO:0000256" key="2">
    <source>
        <dbReference type="SAM" id="MobiDB-lite"/>
    </source>
</evidence>
<reference evidence="3 4" key="1">
    <citation type="submission" date="2019-11" db="EMBL/GenBank/DDBJ databases">
        <title>Whole genome sequence of Oryza granulata.</title>
        <authorList>
            <person name="Li W."/>
        </authorList>
    </citation>
    <scope>NUCLEOTIDE SEQUENCE [LARGE SCALE GENOMIC DNA]</scope>
    <source>
        <strain evidence="4">cv. Menghai</strain>
        <tissue evidence="3">Leaf</tissue>
    </source>
</reference>
<accession>A0A6G1C4Y5</accession>
<evidence type="ECO:0000256" key="1">
    <source>
        <dbReference type="SAM" id="Coils"/>
    </source>
</evidence>
<comment type="caution">
    <text evidence="3">The sequence shown here is derived from an EMBL/GenBank/DDBJ whole genome shotgun (WGS) entry which is preliminary data.</text>
</comment>
<protein>
    <submittedName>
        <fullName evidence="3">Uncharacterized protein</fullName>
    </submittedName>
</protein>
<dbReference type="OrthoDB" id="786098at2759"/>
<feature type="compositionally biased region" description="Acidic residues" evidence="2">
    <location>
        <begin position="1"/>
        <end position="10"/>
    </location>
</feature>
<keyword evidence="4" id="KW-1185">Reference proteome</keyword>
<dbReference type="AlphaFoldDB" id="A0A6G1C4Y5"/>
<feature type="coiled-coil region" evidence="1">
    <location>
        <begin position="317"/>
        <end position="351"/>
    </location>
</feature>
<proteinExistence type="predicted"/>
<sequence>MMAAESEEGMTAEATEKEGLTVETTEGVPTDVTEKEGLPAEATEKEGLTVETTEGVPTDVTEKEGLPAVTEEVLITESEKDGMIPRMIAAEEGIAFVEGQIKNVKDMLATGHLEGAEIFYKKKKGGPVLLTGRIQIMAYFCSCSQKCEYHKKALSACEFERHALDQDSRDTGKRATHNQNDHIYVQSEVSIYEVARKLKQANRSEMQNIFDEIKMKPQNKNCKDIASGVGLKDRLVVSGVGLKERLAASGAGLQETTVTYGTGLHEASVARQLEGAVASGAGLQEMTVSSGSAVASGAGLQETAVTSGTGQTSLSILRQLEVQVQELQDWKREAEIKMNNMQIQLEKHQSLCSDLMEVLKKFVSEGSK</sequence>
<organism evidence="3 4">
    <name type="scientific">Oryza meyeriana var. granulata</name>
    <dbReference type="NCBI Taxonomy" id="110450"/>
    <lineage>
        <taxon>Eukaryota</taxon>
        <taxon>Viridiplantae</taxon>
        <taxon>Streptophyta</taxon>
        <taxon>Embryophyta</taxon>
        <taxon>Tracheophyta</taxon>
        <taxon>Spermatophyta</taxon>
        <taxon>Magnoliopsida</taxon>
        <taxon>Liliopsida</taxon>
        <taxon>Poales</taxon>
        <taxon>Poaceae</taxon>
        <taxon>BOP clade</taxon>
        <taxon>Oryzoideae</taxon>
        <taxon>Oryzeae</taxon>
        <taxon>Oryzinae</taxon>
        <taxon>Oryza</taxon>
        <taxon>Oryza meyeriana</taxon>
    </lineage>
</organism>
<dbReference type="PANTHER" id="PTHR47025">
    <property type="entry name" value="AUTOIMMUNE REGULATOR"/>
    <property type="match status" value="1"/>
</dbReference>
<feature type="compositionally biased region" description="Basic and acidic residues" evidence="2">
    <location>
        <begin position="32"/>
        <end position="48"/>
    </location>
</feature>
<gene>
    <name evidence="3" type="ORF">E2562_001919</name>
</gene>
<dbReference type="PANTHER" id="PTHR47025:SF2">
    <property type="entry name" value="AUTOIMMUNE REGULATOR"/>
    <property type="match status" value="1"/>
</dbReference>
<keyword evidence="1" id="KW-0175">Coiled coil</keyword>
<dbReference type="EMBL" id="SPHZ02000010">
    <property type="protein sequence ID" value="KAF0894623.1"/>
    <property type="molecule type" value="Genomic_DNA"/>
</dbReference>